<proteinExistence type="predicted"/>
<accession>A0A5J4Z481</accession>
<comment type="caution">
    <text evidence="1">The sequence shown here is derived from an EMBL/GenBank/DDBJ whole genome shotgun (WGS) entry which is preliminary data.</text>
</comment>
<sequence length="122" mass="13861">MAKCRVRRSSAFENGCGTRVFGFDCTIHQVRSQTGDFGFPACNMKNQCKRAGMRRTAPWKAWMNCRKAVLIDANKQQGVKGSSNRNLPDRLKIALVLLYILHSIKEDKLKEILSLCDKDLEL</sequence>
<dbReference type="AlphaFoldDB" id="A0A5J4Z481"/>
<organism evidence="1 2">
    <name type="scientific">Porphyridium purpureum</name>
    <name type="common">Red alga</name>
    <name type="synonym">Porphyridium cruentum</name>
    <dbReference type="NCBI Taxonomy" id="35688"/>
    <lineage>
        <taxon>Eukaryota</taxon>
        <taxon>Rhodophyta</taxon>
        <taxon>Bangiophyceae</taxon>
        <taxon>Porphyridiales</taxon>
        <taxon>Porphyridiaceae</taxon>
        <taxon>Porphyridium</taxon>
    </lineage>
</organism>
<name>A0A5J4Z481_PORPP</name>
<evidence type="ECO:0000313" key="1">
    <source>
        <dbReference type="EMBL" id="KAA8498661.1"/>
    </source>
</evidence>
<reference evidence="2" key="1">
    <citation type="journal article" date="2019" name="Nat. Commun.">
        <title>Expansion of phycobilisome linker gene families in mesophilic red algae.</title>
        <authorList>
            <person name="Lee J."/>
            <person name="Kim D."/>
            <person name="Bhattacharya D."/>
            <person name="Yoon H.S."/>
        </authorList>
    </citation>
    <scope>NUCLEOTIDE SEQUENCE [LARGE SCALE GENOMIC DNA]</scope>
    <source>
        <strain evidence="2">CCMP 1328</strain>
    </source>
</reference>
<dbReference type="Proteomes" id="UP000324585">
    <property type="component" value="Unassembled WGS sequence"/>
</dbReference>
<evidence type="ECO:0000313" key="2">
    <source>
        <dbReference type="Proteomes" id="UP000324585"/>
    </source>
</evidence>
<protein>
    <submittedName>
        <fullName evidence="1">Uncharacterized protein</fullName>
    </submittedName>
</protein>
<keyword evidence="2" id="KW-1185">Reference proteome</keyword>
<gene>
    <name evidence="1" type="ORF">FVE85_6246</name>
</gene>
<dbReference type="EMBL" id="VRMN01000001">
    <property type="protein sequence ID" value="KAA8498661.1"/>
    <property type="molecule type" value="Genomic_DNA"/>
</dbReference>